<evidence type="ECO:0000256" key="1">
    <source>
        <dbReference type="ARBA" id="ARBA00004377"/>
    </source>
</evidence>
<dbReference type="InterPro" id="IPR012902">
    <property type="entry name" value="N_methyl_site"/>
</dbReference>
<dbReference type="NCBIfam" id="TIGR02532">
    <property type="entry name" value="IV_pilin_GFxxxE"/>
    <property type="match status" value="1"/>
</dbReference>
<evidence type="ECO:0000256" key="11">
    <source>
        <dbReference type="SAM" id="Phobius"/>
    </source>
</evidence>
<evidence type="ECO:0000256" key="2">
    <source>
        <dbReference type="ARBA" id="ARBA00021549"/>
    </source>
</evidence>
<sequence>MGRARASEGGNGFTLVELMVVVTIIGLAAAVAVWVMPDPRGRVMDEATRFAARVRAAHDLAVIDAQPTSLWITPAGYGFDRRVGGAWTPAEDKSLRVARWGEGTAADTGSRGERVRVTFDETGLADRGAQLTLSRGGSRASVTIGADGSVRADAI</sequence>
<dbReference type="InterPro" id="IPR022346">
    <property type="entry name" value="T2SS_GspH"/>
</dbReference>
<evidence type="ECO:0000259" key="12">
    <source>
        <dbReference type="Pfam" id="PF12019"/>
    </source>
</evidence>
<proteinExistence type="inferred from homology"/>
<evidence type="ECO:0000256" key="5">
    <source>
        <dbReference type="ARBA" id="ARBA00022519"/>
    </source>
</evidence>
<dbReference type="Pfam" id="PF12019">
    <property type="entry name" value="GspH"/>
    <property type="match status" value="1"/>
</dbReference>
<dbReference type="Pfam" id="PF07963">
    <property type="entry name" value="N_methyl"/>
    <property type="match status" value="1"/>
</dbReference>
<dbReference type="Gene3D" id="3.55.40.10">
    <property type="entry name" value="minor pseudopilin epsh domain"/>
    <property type="match status" value="1"/>
</dbReference>
<keyword evidence="4" id="KW-0488">Methylation</keyword>
<comment type="similarity">
    <text evidence="9">Belongs to the GSP H family.</text>
</comment>
<comment type="subcellular location">
    <subcellularLocation>
        <location evidence="1">Cell inner membrane</location>
        <topology evidence="1">Single-pass membrane protein</topology>
    </subcellularLocation>
</comment>
<dbReference type="EMBL" id="JACIEV010000002">
    <property type="protein sequence ID" value="MBB4153041.1"/>
    <property type="molecule type" value="Genomic_DNA"/>
</dbReference>
<evidence type="ECO:0000256" key="10">
    <source>
        <dbReference type="ARBA" id="ARBA00030775"/>
    </source>
</evidence>
<keyword evidence="5" id="KW-0997">Cell inner membrane</keyword>
<keyword evidence="6 11" id="KW-0812">Transmembrane</keyword>
<dbReference type="AlphaFoldDB" id="A0A840F8Z3"/>
<evidence type="ECO:0000256" key="6">
    <source>
        <dbReference type="ARBA" id="ARBA00022692"/>
    </source>
</evidence>
<evidence type="ECO:0000313" key="13">
    <source>
        <dbReference type="EMBL" id="MBB4153041.1"/>
    </source>
</evidence>
<dbReference type="GO" id="GO:0015628">
    <property type="term" value="P:protein secretion by the type II secretion system"/>
    <property type="evidence" value="ECO:0007669"/>
    <property type="project" value="InterPro"/>
</dbReference>
<evidence type="ECO:0000256" key="4">
    <source>
        <dbReference type="ARBA" id="ARBA00022481"/>
    </source>
</evidence>
<evidence type="ECO:0000256" key="3">
    <source>
        <dbReference type="ARBA" id="ARBA00022475"/>
    </source>
</evidence>
<keyword evidence="7 11" id="KW-1133">Transmembrane helix</keyword>
<dbReference type="GO" id="GO:0015627">
    <property type="term" value="C:type II protein secretion system complex"/>
    <property type="evidence" value="ECO:0007669"/>
    <property type="project" value="InterPro"/>
</dbReference>
<feature type="transmembrane region" description="Helical" evidence="11">
    <location>
        <begin position="12"/>
        <end position="35"/>
    </location>
</feature>
<keyword evidence="3" id="KW-1003">Cell membrane</keyword>
<name>A0A840F8Z3_9SPHN</name>
<organism evidence="13 14">
    <name type="scientific">Sphingomonas jinjuensis</name>
    <dbReference type="NCBI Taxonomy" id="535907"/>
    <lineage>
        <taxon>Bacteria</taxon>
        <taxon>Pseudomonadati</taxon>
        <taxon>Pseudomonadota</taxon>
        <taxon>Alphaproteobacteria</taxon>
        <taxon>Sphingomonadales</taxon>
        <taxon>Sphingomonadaceae</taxon>
        <taxon>Sphingomonas</taxon>
    </lineage>
</organism>
<dbReference type="Proteomes" id="UP000529795">
    <property type="component" value="Unassembled WGS sequence"/>
</dbReference>
<keyword evidence="14" id="KW-1185">Reference proteome</keyword>
<reference evidence="13 14" key="1">
    <citation type="submission" date="2020-08" db="EMBL/GenBank/DDBJ databases">
        <title>Genomic Encyclopedia of Type Strains, Phase IV (KMG-IV): sequencing the most valuable type-strain genomes for metagenomic binning, comparative biology and taxonomic classification.</title>
        <authorList>
            <person name="Goeker M."/>
        </authorList>
    </citation>
    <scope>NUCLEOTIDE SEQUENCE [LARGE SCALE GENOMIC DNA]</scope>
    <source>
        <strain evidence="13 14">YC6723</strain>
    </source>
</reference>
<feature type="domain" description="General secretion pathway GspH" evidence="12">
    <location>
        <begin position="46"/>
        <end position="148"/>
    </location>
</feature>
<comment type="caution">
    <text evidence="13">The sequence shown here is derived from an EMBL/GenBank/DDBJ whole genome shotgun (WGS) entry which is preliminary data.</text>
</comment>
<gene>
    <name evidence="13" type="ORF">GGQ80_000929</name>
</gene>
<dbReference type="RefSeq" id="WP_343050844.1">
    <property type="nucleotide sequence ID" value="NZ_JACIEV010000002.1"/>
</dbReference>
<dbReference type="InterPro" id="IPR045584">
    <property type="entry name" value="Pilin-like"/>
</dbReference>
<evidence type="ECO:0000256" key="8">
    <source>
        <dbReference type="ARBA" id="ARBA00023136"/>
    </source>
</evidence>
<evidence type="ECO:0000313" key="14">
    <source>
        <dbReference type="Proteomes" id="UP000529795"/>
    </source>
</evidence>
<dbReference type="GO" id="GO:0005886">
    <property type="term" value="C:plasma membrane"/>
    <property type="evidence" value="ECO:0007669"/>
    <property type="project" value="UniProtKB-SubCell"/>
</dbReference>
<dbReference type="SUPFAM" id="SSF54523">
    <property type="entry name" value="Pili subunits"/>
    <property type="match status" value="1"/>
</dbReference>
<evidence type="ECO:0000256" key="9">
    <source>
        <dbReference type="ARBA" id="ARBA00025772"/>
    </source>
</evidence>
<protein>
    <recommendedName>
        <fullName evidence="2">Type II secretion system protein H</fullName>
    </recommendedName>
    <alternativeName>
        <fullName evidence="10">General secretion pathway protein H</fullName>
    </alternativeName>
</protein>
<evidence type="ECO:0000256" key="7">
    <source>
        <dbReference type="ARBA" id="ARBA00022989"/>
    </source>
</evidence>
<accession>A0A840F8Z3</accession>
<keyword evidence="8 11" id="KW-0472">Membrane</keyword>